<dbReference type="Pfam" id="PF13913">
    <property type="entry name" value="zf-C2HC_2"/>
    <property type="match status" value="4"/>
</dbReference>
<feature type="region of interest" description="Disordered" evidence="7">
    <location>
        <begin position="198"/>
        <end position="276"/>
    </location>
</feature>
<feature type="region of interest" description="Disordered" evidence="7">
    <location>
        <begin position="563"/>
        <end position="603"/>
    </location>
</feature>
<dbReference type="AlphaFoldDB" id="I7ML95"/>
<feature type="compositionally biased region" description="Polar residues" evidence="7">
    <location>
        <begin position="583"/>
        <end position="603"/>
    </location>
</feature>
<accession>I7ML95</accession>
<evidence type="ECO:0000256" key="3">
    <source>
        <dbReference type="ARBA" id="ARBA00022771"/>
    </source>
</evidence>
<feature type="region of interest" description="Disordered" evidence="7">
    <location>
        <begin position="506"/>
        <end position="538"/>
    </location>
</feature>
<dbReference type="GeneID" id="7840005"/>
<feature type="compositionally biased region" description="Low complexity" evidence="7">
    <location>
        <begin position="570"/>
        <end position="582"/>
    </location>
</feature>
<reference evidence="10" key="1">
    <citation type="journal article" date="2006" name="PLoS Biol.">
        <title>Macronuclear genome sequence of the ciliate Tetrahymena thermophila, a model eukaryote.</title>
        <authorList>
            <person name="Eisen J.A."/>
            <person name="Coyne R.S."/>
            <person name="Wu M."/>
            <person name="Wu D."/>
            <person name="Thiagarajan M."/>
            <person name="Wortman J.R."/>
            <person name="Badger J.H."/>
            <person name="Ren Q."/>
            <person name="Amedeo P."/>
            <person name="Jones K.M."/>
            <person name="Tallon L.J."/>
            <person name="Delcher A.L."/>
            <person name="Salzberg S.L."/>
            <person name="Silva J.C."/>
            <person name="Haas B.J."/>
            <person name="Majoros W.H."/>
            <person name="Farzad M."/>
            <person name="Carlton J.M."/>
            <person name="Smith R.K. Jr."/>
            <person name="Garg J."/>
            <person name="Pearlman R.E."/>
            <person name="Karrer K.M."/>
            <person name="Sun L."/>
            <person name="Manning G."/>
            <person name="Elde N.C."/>
            <person name="Turkewitz A.P."/>
            <person name="Asai D.J."/>
            <person name="Wilkes D.E."/>
            <person name="Wang Y."/>
            <person name="Cai H."/>
            <person name="Collins K."/>
            <person name="Stewart B.A."/>
            <person name="Lee S.R."/>
            <person name="Wilamowska K."/>
            <person name="Weinberg Z."/>
            <person name="Ruzzo W.L."/>
            <person name="Wloga D."/>
            <person name="Gaertig J."/>
            <person name="Frankel J."/>
            <person name="Tsao C.-C."/>
            <person name="Gorovsky M.A."/>
            <person name="Keeling P.J."/>
            <person name="Waller R.F."/>
            <person name="Patron N.J."/>
            <person name="Cherry J.M."/>
            <person name="Stover N.A."/>
            <person name="Krieger C.J."/>
            <person name="del Toro C."/>
            <person name="Ryder H.F."/>
            <person name="Williamson S.C."/>
            <person name="Barbeau R.A."/>
            <person name="Hamilton E.P."/>
            <person name="Orias E."/>
        </authorList>
    </citation>
    <scope>NUCLEOTIDE SEQUENCE [LARGE SCALE GENOMIC DNA]</scope>
    <source>
        <strain evidence="10">SB210</strain>
    </source>
</reference>
<dbReference type="OrthoDB" id="10255185at2759"/>
<feature type="compositionally biased region" description="Low complexity" evidence="7">
    <location>
        <begin position="651"/>
        <end position="665"/>
    </location>
</feature>
<evidence type="ECO:0000256" key="4">
    <source>
        <dbReference type="ARBA" id="ARBA00022833"/>
    </source>
</evidence>
<organism evidence="9 10">
    <name type="scientific">Tetrahymena thermophila (strain SB210)</name>
    <dbReference type="NCBI Taxonomy" id="312017"/>
    <lineage>
        <taxon>Eukaryota</taxon>
        <taxon>Sar</taxon>
        <taxon>Alveolata</taxon>
        <taxon>Ciliophora</taxon>
        <taxon>Intramacronucleata</taxon>
        <taxon>Oligohymenophorea</taxon>
        <taxon>Hymenostomatida</taxon>
        <taxon>Tetrahymenina</taxon>
        <taxon>Tetrahymenidae</taxon>
        <taxon>Tetrahymena</taxon>
    </lineage>
</organism>
<comment type="similarity">
    <text evidence="1">Belongs to the ZC2HC1 family.</text>
</comment>
<dbReference type="RefSeq" id="XP_001021669.2">
    <property type="nucleotide sequence ID" value="XM_001021669.2"/>
</dbReference>
<dbReference type="PROSITE" id="PS52027">
    <property type="entry name" value="ZF_C2HC_C3H"/>
    <property type="match status" value="3"/>
</dbReference>
<sequence length="852" mass="97551">MSVQTSQFQQQVQMEQDTNQNQKHFNEFLTESYDENDKKNHCNIGRARDDLSVFDNQEADLVQQQEQERHVNELIDKYNSQMEFYKPQKTEQNKINSNSSQIKGNSSAVRNESSPMKQSDYQFQNTQNQQFQQRSQYEEFQEKPIPLTAVLAEERQKNQYIQASGALNAQSLQNDDYEFCPNCNRKFFSGRLNLHLKSCKPNKPLKPIKKQSHISNEEDQQQLSPQRNNSSTVQFNKNSEASSTNNIALQNKENDEQMNKSQKNKSQINPNTEKEENFQQSKYNLDIFEHKINNQHDEQQSEDNRVQCDICGRKFMQDRIEKHQVACSKSQKARPVYNSSAARCPEDENGKKLISTTNLLPPKAAKKVSETSVIPIKGPPQINLKEQEPTTNENSKIGINKPVNAQKNSTTPSQKANNQIKQLHTEQKNHNNDEKQKKLPKWKIEHQQFLENIRYNKKIKQIEKEGGDKSQIERPVDDLEALGYIQCQYCQRKFAKETAERHIPLCKNIINRPKPPRQPSRQNSDKGTGSINQQENKRQAVKKIIAKNNFSSEDTETQIKSNISSNGDIQQQQTNDNSDQTSLISNKTLNTTGGTGASYSSNIQKTTNKISSAVYDKQNQEQNAKSRTGLLPDLNIKQSDKKYFTSRKFGSYNNRSSNANNNSNSEIQKQKLYEDIYTRAQQIGSVQCPHCERVFAKHASERHIPICKNVLNRPNPLADITRNTRQSLPKKISAQNGMYTQRQSLGHNQSSPKHSDTNRAVYDGQNYQKPRTSDSNMANKISSNLNSTNPTNFCGFCGFQFAMDHKYCGSCGKKRFSTAKNGYISSKQMGSKQNFDNNNNNSVINKTATNID</sequence>
<dbReference type="PANTHER" id="PTHR14649">
    <property type="entry name" value="ZINC FINGER C2HC DOMAIN-CONTAINING PROTEIN 1C"/>
    <property type="match status" value="1"/>
</dbReference>
<dbReference type="InterPro" id="IPR049899">
    <property type="entry name" value="Znf_C2HC_C3H"/>
</dbReference>
<dbReference type="InParanoid" id="I7ML95"/>
<dbReference type="KEGG" id="tet:TTHERM_00151330"/>
<evidence type="ECO:0000256" key="1">
    <source>
        <dbReference type="ARBA" id="ARBA00010843"/>
    </source>
</evidence>
<feature type="domain" description="C2HC/C3H-type" evidence="8">
    <location>
        <begin position="483"/>
        <end position="512"/>
    </location>
</feature>
<dbReference type="Proteomes" id="UP000009168">
    <property type="component" value="Unassembled WGS sequence"/>
</dbReference>
<feature type="region of interest" description="Disordered" evidence="7">
    <location>
        <begin position="89"/>
        <end position="139"/>
    </location>
</feature>
<evidence type="ECO:0000313" key="9">
    <source>
        <dbReference type="EMBL" id="EAS01423.2"/>
    </source>
</evidence>
<evidence type="ECO:0000256" key="6">
    <source>
        <dbReference type="PROSITE-ProRule" id="PRU01371"/>
    </source>
</evidence>
<keyword evidence="5" id="KW-0175">Coiled coil</keyword>
<feature type="compositionally biased region" description="Polar residues" evidence="7">
    <location>
        <begin position="743"/>
        <end position="752"/>
    </location>
</feature>
<name>I7ML95_TETTS</name>
<proteinExistence type="inferred from homology"/>
<feature type="region of interest" description="Disordered" evidence="7">
    <location>
        <begin position="830"/>
        <end position="852"/>
    </location>
</feature>
<feature type="region of interest" description="Disordered" evidence="7">
    <location>
        <begin position="378"/>
        <end position="420"/>
    </location>
</feature>
<dbReference type="InterPro" id="IPR026104">
    <property type="entry name" value="ZNF_C2HC_dom_1C"/>
</dbReference>
<keyword evidence="4" id="KW-0862">Zinc</keyword>
<feature type="compositionally biased region" description="Polar residues" evidence="7">
    <location>
        <begin position="389"/>
        <end position="420"/>
    </location>
</feature>
<feature type="compositionally biased region" description="Polar residues" evidence="7">
    <location>
        <begin position="221"/>
        <end position="251"/>
    </location>
</feature>
<keyword evidence="3 6" id="KW-0863">Zinc-finger</keyword>
<feature type="compositionally biased region" description="Polar residues" evidence="7">
    <location>
        <begin position="259"/>
        <end position="271"/>
    </location>
</feature>
<feature type="compositionally biased region" description="Polar residues" evidence="7">
    <location>
        <begin position="765"/>
        <end position="775"/>
    </location>
</feature>
<protein>
    <submittedName>
        <fullName evidence="9">A C2HC-type zinc-finger protein</fullName>
    </submittedName>
</protein>
<dbReference type="EMBL" id="GG662603">
    <property type="protein sequence ID" value="EAS01423.2"/>
    <property type="molecule type" value="Genomic_DNA"/>
</dbReference>
<feature type="compositionally biased region" description="Polar residues" evidence="7">
    <location>
        <begin position="519"/>
        <end position="534"/>
    </location>
</feature>
<feature type="domain" description="C2HC/C3H-type" evidence="8">
    <location>
        <begin position="304"/>
        <end position="333"/>
    </location>
</feature>
<feature type="domain" description="C2HC/C3H-type" evidence="8">
    <location>
        <begin position="684"/>
        <end position="713"/>
    </location>
</feature>
<evidence type="ECO:0000256" key="5">
    <source>
        <dbReference type="ARBA" id="ARBA00023054"/>
    </source>
</evidence>
<evidence type="ECO:0000259" key="8">
    <source>
        <dbReference type="PROSITE" id="PS52027"/>
    </source>
</evidence>
<keyword evidence="2" id="KW-0479">Metal-binding</keyword>
<feature type="region of interest" description="Disordered" evidence="7">
    <location>
        <begin position="1"/>
        <end position="21"/>
    </location>
</feature>
<dbReference type="PANTHER" id="PTHR14649:SF1">
    <property type="entry name" value="ZINC FINGER C2HC DOMAIN-CONTAINING PROTEIN 1C"/>
    <property type="match status" value="1"/>
</dbReference>
<gene>
    <name evidence="9" type="ORF">TTHERM_00151330</name>
</gene>
<feature type="region of interest" description="Disordered" evidence="7">
    <location>
        <begin position="743"/>
        <end position="775"/>
    </location>
</feature>
<feature type="compositionally biased region" description="Low complexity" evidence="7">
    <location>
        <begin position="1"/>
        <end position="16"/>
    </location>
</feature>
<evidence type="ECO:0000256" key="2">
    <source>
        <dbReference type="ARBA" id="ARBA00022723"/>
    </source>
</evidence>
<feature type="compositionally biased region" description="Polar residues" evidence="7">
    <location>
        <begin position="93"/>
        <end position="117"/>
    </location>
</feature>
<feature type="compositionally biased region" description="Low complexity" evidence="7">
    <location>
        <begin position="118"/>
        <end position="135"/>
    </location>
</feature>
<feature type="region of interest" description="Disordered" evidence="7">
    <location>
        <begin position="647"/>
        <end position="666"/>
    </location>
</feature>
<evidence type="ECO:0000256" key="7">
    <source>
        <dbReference type="SAM" id="MobiDB-lite"/>
    </source>
</evidence>
<keyword evidence="10" id="KW-1185">Reference proteome</keyword>
<dbReference type="Gene3D" id="3.30.160.60">
    <property type="entry name" value="Classic Zinc Finger"/>
    <property type="match status" value="2"/>
</dbReference>
<dbReference type="GO" id="GO:0008270">
    <property type="term" value="F:zinc ion binding"/>
    <property type="evidence" value="ECO:0007669"/>
    <property type="project" value="UniProtKB-KW"/>
</dbReference>
<feature type="compositionally biased region" description="Low complexity" evidence="7">
    <location>
        <begin position="834"/>
        <end position="852"/>
    </location>
</feature>
<evidence type="ECO:0000313" key="10">
    <source>
        <dbReference type="Proteomes" id="UP000009168"/>
    </source>
</evidence>